<evidence type="ECO:0000313" key="14">
    <source>
        <dbReference type="EMBL" id="KAG9230930.1"/>
    </source>
</evidence>
<reference evidence="14" key="1">
    <citation type="journal article" date="2021" name="IMA Fungus">
        <title>Genomic characterization of three marine fungi, including Emericellopsis atlantica sp. nov. with signatures of a generalist lifestyle and marine biomass degradation.</title>
        <authorList>
            <person name="Hagestad O.C."/>
            <person name="Hou L."/>
            <person name="Andersen J.H."/>
            <person name="Hansen E.H."/>
            <person name="Altermark B."/>
            <person name="Li C."/>
            <person name="Kuhnert E."/>
            <person name="Cox R.J."/>
            <person name="Crous P.W."/>
            <person name="Spatafora J.W."/>
            <person name="Lail K."/>
            <person name="Amirebrahimi M."/>
            <person name="Lipzen A."/>
            <person name="Pangilinan J."/>
            <person name="Andreopoulos W."/>
            <person name="Hayes R.D."/>
            <person name="Ng V."/>
            <person name="Grigoriev I.V."/>
            <person name="Jackson S.A."/>
            <person name="Sutton T.D.S."/>
            <person name="Dobson A.D.W."/>
            <person name="Rama T."/>
        </authorList>
    </citation>
    <scope>NUCLEOTIDE SEQUENCE</scope>
    <source>
        <strain evidence="14">TRa018bII</strain>
    </source>
</reference>
<dbReference type="Proteomes" id="UP000824998">
    <property type="component" value="Unassembled WGS sequence"/>
</dbReference>
<evidence type="ECO:0000256" key="11">
    <source>
        <dbReference type="ARBA" id="ARBA00023136"/>
    </source>
</evidence>
<comment type="subcellular location">
    <subcellularLocation>
        <location evidence="2">Membrane</location>
    </subcellularLocation>
</comment>
<proteinExistence type="inferred from homology"/>
<dbReference type="PANTHER" id="PTHR46206">
    <property type="entry name" value="CYTOCHROME P450"/>
    <property type="match status" value="1"/>
</dbReference>
<keyword evidence="6 12" id="KW-0479">Metal-binding</keyword>
<keyword evidence="15" id="KW-1185">Reference proteome</keyword>
<comment type="caution">
    <text evidence="14">The sequence shown here is derived from an EMBL/GenBank/DDBJ whole genome shotgun (WGS) entry which is preliminary data.</text>
</comment>
<evidence type="ECO:0000256" key="5">
    <source>
        <dbReference type="ARBA" id="ARBA00022692"/>
    </source>
</evidence>
<keyword evidence="7" id="KW-1133">Transmembrane helix</keyword>
<comment type="cofactor">
    <cofactor evidence="1 12">
        <name>heme</name>
        <dbReference type="ChEBI" id="CHEBI:30413"/>
    </cofactor>
</comment>
<gene>
    <name evidence="14" type="ORF">BJ875DRAFT_430757</name>
</gene>
<evidence type="ECO:0000256" key="8">
    <source>
        <dbReference type="ARBA" id="ARBA00023002"/>
    </source>
</evidence>
<keyword evidence="4 12" id="KW-0349">Heme</keyword>
<protein>
    <submittedName>
        <fullName evidence="14">Cytochrome P450</fullName>
    </submittedName>
</protein>
<keyword evidence="11" id="KW-0472">Membrane</keyword>
<dbReference type="GO" id="GO:0004497">
    <property type="term" value="F:monooxygenase activity"/>
    <property type="evidence" value="ECO:0007669"/>
    <property type="project" value="UniProtKB-KW"/>
</dbReference>
<evidence type="ECO:0000256" key="7">
    <source>
        <dbReference type="ARBA" id="ARBA00022989"/>
    </source>
</evidence>
<keyword evidence="8 13" id="KW-0560">Oxidoreductase</keyword>
<dbReference type="CDD" id="cd11041">
    <property type="entry name" value="CYP503A1-like"/>
    <property type="match status" value="1"/>
</dbReference>
<dbReference type="GO" id="GO:0020037">
    <property type="term" value="F:heme binding"/>
    <property type="evidence" value="ECO:0007669"/>
    <property type="project" value="InterPro"/>
</dbReference>
<dbReference type="InterPro" id="IPR036396">
    <property type="entry name" value="Cyt_P450_sf"/>
</dbReference>
<evidence type="ECO:0000256" key="13">
    <source>
        <dbReference type="RuleBase" id="RU000461"/>
    </source>
</evidence>
<comment type="similarity">
    <text evidence="3 13">Belongs to the cytochrome P450 family.</text>
</comment>
<dbReference type="GO" id="GO:0005506">
    <property type="term" value="F:iron ion binding"/>
    <property type="evidence" value="ECO:0007669"/>
    <property type="project" value="InterPro"/>
</dbReference>
<dbReference type="GO" id="GO:0016020">
    <property type="term" value="C:membrane"/>
    <property type="evidence" value="ECO:0007669"/>
    <property type="project" value="UniProtKB-SubCell"/>
</dbReference>
<organism evidence="14 15">
    <name type="scientific">Amylocarpus encephaloides</name>
    <dbReference type="NCBI Taxonomy" id="45428"/>
    <lineage>
        <taxon>Eukaryota</taxon>
        <taxon>Fungi</taxon>
        <taxon>Dikarya</taxon>
        <taxon>Ascomycota</taxon>
        <taxon>Pezizomycotina</taxon>
        <taxon>Leotiomycetes</taxon>
        <taxon>Helotiales</taxon>
        <taxon>Helotiales incertae sedis</taxon>
        <taxon>Amylocarpus</taxon>
    </lineage>
</organism>
<dbReference type="EMBL" id="MU251635">
    <property type="protein sequence ID" value="KAG9230930.1"/>
    <property type="molecule type" value="Genomic_DNA"/>
</dbReference>
<keyword evidence="9 12" id="KW-0408">Iron</keyword>
<evidence type="ECO:0000256" key="9">
    <source>
        <dbReference type="ARBA" id="ARBA00023004"/>
    </source>
</evidence>
<dbReference type="PROSITE" id="PS00086">
    <property type="entry name" value="CYTOCHROME_P450"/>
    <property type="match status" value="1"/>
</dbReference>
<dbReference type="InterPro" id="IPR001128">
    <property type="entry name" value="Cyt_P450"/>
</dbReference>
<evidence type="ECO:0000256" key="4">
    <source>
        <dbReference type="ARBA" id="ARBA00022617"/>
    </source>
</evidence>
<evidence type="ECO:0000256" key="6">
    <source>
        <dbReference type="ARBA" id="ARBA00022723"/>
    </source>
</evidence>
<dbReference type="Pfam" id="PF00067">
    <property type="entry name" value="p450"/>
    <property type="match status" value="1"/>
</dbReference>
<dbReference type="OrthoDB" id="1844152at2759"/>
<evidence type="ECO:0000256" key="12">
    <source>
        <dbReference type="PIRSR" id="PIRSR602403-1"/>
    </source>
</evidence>
<evidence type="ECO:0000256" key="3">
    <source>
        <dbReference type="ARBA" id="ARBA00010617"/>
    </source>
</evidence>
<keyword evidence="10 13" id="KW-0503">Monooxygenase</keyword>
<evidence type="ECO:0000256" key="2">
    <source>
        <dbReference type="ARBA" id="ARBA00004370"/>
    </source>
</evidence>
<evidence type="ECO:0000256" key="1">
    <source>
        <dbReference type="ARBA" id="ARBA00001971"/>
    </source>
</evidence>
<dbReference type="PANTHER" id="PTHR46206:SF5">
    <property type="entry name" value="P450, PUTATIVE (EUROFUNG)-RELATED"/>
    <property type="match status" value="1"/>
</dbReference>
<dbReference type="InterPro" id="IPR002403">
    <property type="entry name" value="Cyt_P450_E_grp-IV"/>
</dbReference>
<dbReference type="Gene3D" id="1.10.630.10">
    <property type="entry name" value="Cytochrome P450"/>
    <property type="match status" value="1"/>
</dbReference>
<sequence length="515" mass="58862">MAQYILTHLTPNPYLITVLLLLGCLVYKFNNESQVYEKFEYVRGGVFQRKEVHEIVHDGYHTISKRTKRPFVVNWWAKRYIIMPTHYLADLKTADWGHLSFFTNISDALFLHTTVGDLYTSHKSERMVDIVKRDINPRLPQLAPIMKQEVDSALEKTLGEFTGWKEVNTMALLSRVAHQTATRVLIGEELCNNESFIKLTTSFLESIFVTALIIVKLPLGPFRGFLASPLSLVHKWKLYRCKKILLPIVKRRIAERKGHKGNPADVLDGIEWTLARVPEGSLVDTPETITTELLHALWAGSSAPGGMMTEVIYQMLLGEEYQETMRTEAIEAFQKFGWGEKMINVLHCQDSFIREVNRLYPTGAITCSRTVVNRPFKFSDGLVLPVGARLGFPIKASQSDADNFKDPDKFDGFRFLQQGTAEGGTVENKRVWSAASMDINNLAWGYGNHICPGRFFAVREIKMVLTKLLLKYDIKWQNKNRVRPPPIHVEGQFIPNMKQTIFLKRRESVAVIDMI</sequence>
<feature type="binding site" description="axial binding residue" evidence="12">
    <location>
        <position position="451"/>
    </location>
    <ligand>
        <name>heme</name>
        <dbReference type="ChEBI" id="CHEBI:30413"/>
    </ligand>
    <ligandPart>
        <name>Fe</name>
        <dbReference type="ChEBI" id="CHEBI:18248"/>
    </ligandPart>
</feature>
<keyword evidence="5" id="KW-0812">Transmembrane</keyword>
<evidence type="ECO:0000313" key="15">
    <source>
        <dbReference type="Proteomes" id="UP000824998"/>
    </source>
</evidence>
<accession>A0A9P7YD61</accession>
<dbReference type="SUPFAM" id="SSF48264">
    <property type="entry name" value="Cytochrome P450"/>
    <property type="match status" value="1"/>
</dbReference>
<dbReference type="GO" id="GO:0016705">
    <property type="term" value="F:oxidoreductase activity, acting on paired donors, with incorporation or reduction of molecular oxygen"/>
    <property type="evidence" value="ECO:0007669"/>
    <property type="project" value="InterPro"/>
</dbReference>
<evidence type="ECO:0000256" key="10">
    <source>
        <dbReference type="ARBA" id="ARBA00023033"/>
    </source>
</evidence>
<dbReference type="InterPro" id="IPR017972">
    <property type="entry name" value="Cyt_P450_CS"/>
</dbReference>
<dbReference type="AlphaFoldDB" id="A0A9P7YD61"/>
<name>A0A9P7YD61_9HELO</name>
<dbReference type="PRINTS" id="PR00465">
    <property type="entry name" value="EP450IV"/>
</dbReference>